<dbReference type="EMBL" id="JBBWWQ010000021">
    <property type="protein sequence ID" value="KAK8914655.1"/>
    <property type="molecule type" value="Genomic_DNA"/>
</dbReference>
<comment type="caution">
    <text evidence="2">The sequence shown here is derived from an EMBL/GenBank/DDBJ whole genome shotgun (WGS) entry which is preliminary data.</text>
</comment>
<evidence type="ECO:0000313" key="3">
    <source>
        <dbReference type="Proteomes" id="UP001418222"/>
    </source>
</evidence>
<evidence type="ECO:0000256" key="1">
    <source>
        <dbReference type="SAM" id="MobiDB-lite"/>
    </source>
</evidence>
<proteinExistence type="predicted"/>
<dbReference type="Proteomes" id="UP001418222">
    <property type="component" value="Unassembled WGS sequence"/>
</dbReference>
<keyword evidence="3" id="KW-1185">Reference proteome</keyword>
<protein>
    <submittedName>
        <fullName evidence="2">Uncharacterized protein</fullName>
    </submittedName>
</protein>
<reference evidence="2 3" key="1">
    <citation type="journal article" date="2022" name="Nat. Plants">
        <title>Genomes of leafy and leafless Platanthera orchids illuminate the evolution of mycoheterotrophy.</title>
        <authorList>
            <person name="Li M.H."/>
            <person name="Liu K.W."/>
            <person name="Li Z."/>
            <person name="Lu H.C."/>
            <person name="Ye Q.L."/>
            <person name="Zhang D."/>
            <person name="Wang J.Y."/>
            <person name="Li Y.F."/>
            <person name="Zhong Z.M."/>
            <person name="Liu X."/>
            <person name="Yu X."/>
            <person name="Liu D.K."/>
            <person name="Tu X.D."/>
            <person name="Liu B."/>
            <person name="Hao Y."/>
            <person name="Liao X.Y."/>
            <person name="Jiang Y.T."/>
            <person name="Sun W.H."/>
            <person name="Chen J."/>
            <person name="Chen Y.Q."/>
            <person name="Ai Y."/>
            <person name="Zhai J.W."/>
            <person name="Wu S.S."/>
            <person name="Zhou Z."/>
            <person name="Hsiao Y.Y."/>
            <person name="Wu W.L."/>
            <person name="Chen Y.Y."/>
            <person name="Lin Y.F."/>
            <person name="Hsu J.L."/>
            <person name="Li C.Y."/>
            <person name="Wang Z.W."/>
            <person name="Zhao X."/>
            <person name="Zhong W.Y."/>
            <person name="Ma X.K."/>
            <person name="Ma L."/>
            <person name="Huang J."/>
            <person name="Chen G.Z."/>
            <person name="Huang M.Z."/>
            <person name="Huang L."/>
            <person name="Peng D.H."/>
            <person name="Luo Y.B."/>
            <person name="Zou S.Q."/>
            <person name="Chen S.P."/>
            <person name="Lan S."/>
            <person name="Tsai W.C."/>
            <person name="Van de Peer Y."/>
            <person name="Liu Z.J."/>
        </authorList>
    </citation>
    <scope>NUCLEOTIDE SEQUENCE [LARGE SCALE GENOMIC DNA]</scope>
    <source>
        <strain evidence="2">Lor287</strain>
    </source>
</reference>
<gene>
    <name evidence="2" type="ORF">KSP39_PZI024036</name>
</gene>
<evidence type="ECO:0000313" key="2">
    <source>
        <dbReference type="EMBL" id="KAK8914655.1"/>
    </source>
</evidence>
<name>A0AAP0AU91_9ASPA</name>
<dbReference type="AlphaFoldDB" id="A0AAP0AU91"/>
<feature type="region of interest" description="Disordered" evidence="1">
    <location>
        <begin position="60"/>
        <end position="83"/>
    </location>
</feature>
<accession>A0AAP0AU91</accession>
<sequence length="198" mass="21999">MAKFSVFKPTNHHYRYHLLLPDLELLDPPPLFAPPPLPGALQPFLRGPMYSTYSELRDRNRRAKKAKLGTSTPIPSPLKRSPASCSVSRSLTFTKENRKPSQASAARFAAFVTLPPVKEAKPDLRKLGRASVETRAKIISARRSFSENNVLKEISMEQASKIEEEKGRGRRGGSKGILRKSIAGFELSKSIKTTGWIG</sequence>
<organism evidence="2 3">
    <name type="scientific">Platanthera zijinensis</name>
    <dbReference type="NCBI Taxonomy" id="2320716"/>
    <lineage>
        <taxon>Eukaryota</taxon>
        <taxon>Viridiplantae</taxon>
        <taxon>Streptophyta</taxon>
        <taxon>Embryophyta</taxon>
        <taxon>Tracheophyta</taxon>
        <taxon>Spermatophyta</taxon>
        <taxon>Magnoliopsida</taxon>
        <taxon>Liliopsida</taxon>
        <taxon>Asparagales</taxon>
        <taxon>Orchidaceae</taxon>
        <taxon>Orchidoideae</taxon>
        <taxon>Orchideae</taxon>
        <taxon>Orchidinae</taxon>
        <taxon>Platanthera</taxon>
    </lineage>
</organism>